<reference evidence="10 11" key="1">
    <citation type="submission" date="2019-09" db="EMBL/GenBank/DDBJ databases">
        <title>Bacillus ochoae sp. nov., Paenibacillus whitsoniae sp. nov., Paenibacillus spiritus sp. nov. Isolated from the Mars Exploration Rover during spacecraft assembly.</title>
        <authorList>
            <person name="Seuylemezian A."/>
            <person name="Vaishampayan P."/>
        </authorList>
    </citation>
    <scope>NUCLEOTIDE SEQUENCE [LARGE SCALE GENOMIC DNA]</scope>
    <source>
        <strain evidence="10 11">MER_111</strain>
    </source>
</reference>
<organism evidence="10 11">
    <name type="scientific">Paenibacillus spiritus</name>
    <dbReference type="NCBI Taxonomy" id="2496557"/>
    <lineage>
        <taxon>Bacteria</taxon>
        <taxon>Bacillati</taxon>
        <taxon>Bacillota</taxon>
        <taxon>Bacilli</taxon>
        <taxon>Bacillales</taxon>
        <taxon>Paenibacillaceae</taxon>
        <taxon>Paenibacillus</taxon>
    </lineage>
</organism>
<evidence type="ECO:0000259" key="8">
    <source>
        <dbReference type="Pfam" id="PF01545"/>
    </source>
</evidence>
<keyword evidence="11" id="KW-1185">Reference proteome</keyword>
<dbReference type="InterPro" id="IPR050291">
    <property type="entry name" value="CDF_Transporter"/>
</dbReference>
<dbReference type="Gene3D" id="1.20.1510.10">
    <property type="entry name" value="Cation efflux protein transmembrane domain"/>
    <property type="match status" value="1"/>
</dbReference>
<dbReference type="InterPro" id="IPR058533">
    <property type="entry name" value="Cation_efflux_TM"/>
</dbReference>
<dbReference type="Gene3D" id="3.30.70.1350">
    <property type="entry name" value="Cation efflux protein, cytoplasmic domain"/>
    <property type="match status" value="1"/>
</dbReference>
<dbReference type="RefSeq" id="WP_150457016.1">
    <property type="nucleotide sequence ID" value="NZ_VYKK01000004.1"/>
</dbReference>
<evidence type="ECO:0000256" key="5">
    <source>
        <dbReference type="ARBA" id="ARBA00022989"/>
    </source>
</evidence>
<dbReference type="SUPFAM" id="SSF161111">
    <property type="entry name" value="Cation efflux protein transmembrane domain-like"/>
    <property type="match status" value="1"/>
</dbReference>
<feature type="domain" description="Cation efflux protein cytoplasmic" evidence="9">
    <location>
        <begin position="221"/>
        <end position="294"/>
    </location>
</feature>
<feature type="domain" description="Cation efflux protein transmembrane" evidence="8">
    <location>
        <begin position="16"/>
        <end position="208"/>
    </location>
</feature>
<dbReference type="InterPro" id="IPR027470">
    <property type="entry name" value="Cation_efflux_CTD"/>
</dbReference>
<dbReference type="AlphaFoldDB" id="A0A5J5GHZ5"/>
<evidence type="ECO:0000256" key="7">
    <source>
        <dbReference type="SAM" id="Phobius"/>
    </source>
</evidence>
<dbReference type="InterPro" id="IPR027469">
    <property type="entry name" value="Cation_efflux_TMD_sf"/>
</dbReference>
<feature type="transmembrane region" description="Helical" evidence="7">
    <location>
        <begin position="191"/>
        <end position="210"/>
    </location>
</feature>
<keyword evidence="3" id="KW-0813">Transport</keyword>
<keyword evidence="5 7" id="KW-1133">Transmembrane helix</keyword>
<keyword evidence="6 7" id="KW-0472">Membrane</keyword>
<feature type="transmembrane region" description="Helical" evidence="7">
    <location>
        <begin position="159"/>
        <end position="179"/>
    </location>
</feature>
<dbReference type="GO" id="GO:0016020">
    <property type="term" value="C:membrane"/>
    <property type="evidence" value="ECO:0007669"/>
    <property type="project" value="UniProtKB-SubCell"/>
</dbReference>
<dbReference type="SUPFAM" id="SSF160240">
    <property type="entry name" value="Cation efflux protein cytoplasmic domain-like"/>
    <property type="match status" value="1"/>
</dbReference>
<evidence type="ECO:0000313" key="11">
    <source>
        <dbReference type="Proteomes" id="UP000367750"/>
    </source>
</evidence>
<dbReference type="Pfam" id="PF01545">
    <property type="entry name" value="Cation_efflux"/>
    <property type="match status" value="1"/>
</dbReference>
<name>A0A5J5GHZ5_9BACL</name>
<evidence type="ECO:0000259" key="9">
    <source>
        <dbReference type="Pfam" id="PF16916"/>
    </source>
</evidence>
<evidence type="ECO:0000313" key="10">
    <source>
        <dbReference type="EMBL" id="KAA9007727.1"/>
    </source>
</evidence>
<evidence type="ECO:0000256" key="2">
    <source>
        <dbReference type="ARBA" id="ARBA00008114"/>
    </source>
</evidence>
<evidence type="ECO:0000256" key="6">
    <source>
        <dbReference type="ARBA" id="ARBA00023136"/>
    </source>
</evidence>
<dbReference type="PANTHER" id="PTHR43840:SF15">
    <property type="entry name" value="MITOCHONDRIAL METAL TRANSPORTER 1-RELATED"/>
    <property type="match status" value="1"/>
</dbReference>
<keyword evidence="4 7" id="KW-0812">Transmembrane</keyword>
<dbReference type="EMBL" id="VYKK01000004">
    <property type="protein sequence ID" value="KAA9007727.1"/>
    <property type="molecule type" value="Genomic_DNA"/>
</dbReference>
<comment type="subcellular location">
    <subcellularLocation>
        <location evidence="1">Membrane</location>
        <topology evidence="1">Multi-pass membrane protein</topology>
    </subcellularLocation>
</comment>
<evidence type="ECO:0000256" key="3">
    <source>
        <dbReference type="ARBA" id="ARBA00022448"/>
    </source>
</evidence>
<dbReference type="InterPro" id="IPR036837">
    <property type="entry name" value="Cation_efflux_CTD_sf"/>
</dbReference>
<evidence type="ECO:0000256" key="1">
    <source>
        <dbReference type="ARBA" id="ARBA00004141"/>
    </source>
</evidence>
<accession>A0A5J5GHZ5</accession>
<sequence>MGTGQLPHGDKVKWTGICSDLSLAIGKGIAGYFTDSKALLGDALYTGADAATRFAEVFQKRNGKGSSPRARSLVRDEKKGAEPLLGIVLAVLILMGGLQIAFSAIRELNRGHMSAPSQYALLAVFVPLLIREAVFQYQYRYFRKLGNGSHADYADSHRYSIYTSLTVILGIALAMLGGYLNLHPLLYMDPIAGLLAACFVLRKGFMMILITTQRKETQELPHEDAVSFIDTVQKVHGVIRVEQMKALEQGRHVNLQCTISVNPRISVAEAHEIADCAKKLLQHRFVHVGDVHMDVVPYDPGYPYKTNYELTDSEMPTLLQ</sequence>
<evidence type="ECO:0000256" key="4">
    <source>
        <dbReference type="ARBA" id="ARBA00022692"/>
    </source>
</evidence>
<dbReference type="GO" id="GO:0008324">
    <property type="term" value="F:monoatomic cation transmembrane transporter activity"/>
    <property type="evidence" value="ECO:0007669"/>
    <property type="project" value="InterPro"/>
</dbReference>
<comment type="caution">
    <text evidence="10">The sequence shown here is derived from an EMBL/GenBank/DDBJ whole genome shotgun (WGS) entry which is preliminary data.</text>
</comment>
<dbReference type="OrthoDB" id="9806522at2"/>
<comment type="similarity">
    <text evidence="2">Belongs to the cation diffusion facilitator (CDF) transporter (TC 2.A.4) family.</text>
</comment>
<dbReference type="PANTHER" id="PTHR43840">
    <property type="entry name" value="MITOCHONDRIAL METAL TRANSPORTER 1-RELATED"/>
    <property type="match status" value="1"/>
</dbReference>
<proteinExistence type="inferred from homology"/>
<feature type="transmembrane region" description="Helical" evidence="7">
    <location>
        <begin position="84"/>
        <end position="105"/>
    </location>
</feature>
<feature type="transmembrane region" description="Helical" evidence="7">
    <location>
        <begin position="117"/>
        <end position="139"/>
    </location>
</feature>
<dbReference type="Proteomes" id="UP000367750">
    <property type="component" value="Unassembled WGS sequence"/>
</dbReference>
<dbReference type="Pfam" id="PF16916">
    <property type="entry name" value="ZT_dimer"/>
    <property type="match status" value="1"/>
</dbReference>
<protein>
    <submittedName>
        <fullName evidence="10">Cation-efflux pump</fullName>
    </submittedName>
</protein>
<gene>
    <name evidence="10" type="ORF">F4V43_04410</name>
</gene>